<dbReference type="EMBL" id="BPLQ01003595">
    <property type="protein sequence ID" value="GIY01616.1"/>
    <property type="molecule type" value="Genomic_DNA"/>
</dbReference>
<sequence>MSDFILEEFSSVRTNQEEGRRSSQRCIYTENERLYYSVTSPDTLNKYLFVFKRKETTVKNSQESKGATDNNFLEKYIEVRGIPELKDEDCKIWMMRIATAFGVNLPYVYVVSSERINERDETTGSRPIVSKIPSVLTEELLQLSKHKILTLQDIGFNLGFTQPNVFLTVRPYISPLLQGHGQDFKIKRENQNYNHEYLVGCVPGPTNQRKTYLLLLGLFTPLFGPEKDKGNKSRDDNPTQSFMVSPRNRWDNLSLLEMGKSFACSIFQVGEAFDKSFTVDRW</sequence>
<protein>
    <recommendedName>
        <fullName evidence="3">Site-specific DNA endonuclease</fullName>
    </recommendedName>
</protein>
<accession>A0AAV4Q0G0</accession>
<organism evidence="1 2">
    <name type="scientific">Caerostris darwini</name>
    <dbReference type="NCBI Taxonomy" id="1538125"/>
    <lineage>
        <taxon>Eukaryota</taxon>
        <taxon>Metazoa</taxon>
        <taxon>Ecdysozoa</taxon>
        <taxon>Arthropoda</taxon>
        <taxon>Chelicerata</taxon>
        <taxon>Arachnida</taxon>
        <taxon>Araneae</taxon>
        <taxon>Araneomorphae</taxon>
        <taxon>Entelegynae</taxon>
        <taxon>Araneoidea</taxon>
        <taxon>Araneidae</taxon>
        <taxon>Caerostris</taxon>
    </lineage>
</organism>
<evidence type="ECO:0000313" key="2">
    <source>
        <dbReference type="Proteomes" id="UP001054837"/>
    </source>
</evidence>
<proteinExistence type="predicted"/>
<dbReference type="Proteomes" id="UP001054837">
    <property type="component" value="Unassembled WGS sequence"/>
</dbReference>
<name>A0AAV4Q0G0_9ARAC</name>
<evidence type="ECO:0000313" key="1">
    <source>
        <dbReference type="EMBL" id="GIY01616.1"/>
    </source>
</evidence>
<gene>
    <name evidence="1" type="ORF">CDAR_276231</name>
</gene>
<dbReference type="AlphaFoldDB" id="A0AAV4Q0G0"/>
<evidence type="ECO:0008006" key="3">
    <source>
        <dbReference type="Google" id="ProtNLM"/>
    </source>
</evidence>
<keyword evidence="2" id="KW-1185">Reference proteome</keyword>
<reference evidence="1 2" key="1">
    <citation type="submission" date="2021-06" db="EMBL/GenBank/DDBJ databases">
        <title>Caerostris darwini draft genome.</title>
        <authorList>
            <person name="Kono N."/>
            <person name="Arakawa K."/>
        </authorList>
    </citation>
    <scope>NUCLEOTIDE SEQUENCE [LARGE SCALE GENOMIC DNA]</scope>
</reference>
<comment type="caution">
    <text evidence="1">The sequence shown here is derived from an EMBL/GenBank/DDBJ whole genome shotgun (WGS) entry which is preliminary data.</text>
</comment>